<dbReference type="AlphaFoldDB" id="A0A1S0TWZ2"/>
<dbReference type="GeneID" id="9944206"/>
<organism evidence="1">
    <name type="scientific">Loa loa</name>
    <name type="common">Eye worm</name>
    <name type="synonym">Filaria loa</name>
    <dbReference type="NCBI Taxonomy" id="7209"/>
    <lineage>
        <taxon>Eukaryota</taxon>
        <taxon>Metazoa</taxon>
        <taxon>Ecdysozoa</taxon>
        <taxon>Nematoda</taxon>
        <taxon>Chromadorea</taxon>
        <taxon>Rhabditida</taxon>
        <taxon>Spirurina</taxon>
        <taxon>Spiruromorpha</taxon>
        <taxon>Filarioidea</taxon>
        <taxon>Onchocercidae</taxon>
        <taxon>Loa</taxon>
    </lineage>
</organism>
<dbReference type="EMBL" id="JH712337">
    <property type="protein sequence ID" value="EFO21694.1"/>
    <property type="molecule type" value="Genomic_DNA"/>
</dbReference>
<dbReference type="CTD" id="9944206"/>
<evidence type="ECO:0000313" key="1">
    <source>
        <dbReference type="EMBL" id="EFO21694.1"/>
    </source>
</evidence>
<reference evidence="1" key="1">
    <citation type="submission" date="2012-04" db="EMBL/GenBank/DDBJ databases">
        <title>The Genome Sequence of Loa loa.</title>
        <authorList>
            <consortium name="The Broad Institute Genome Sequencing Platform"/>
            <consortium name="Broad Institute Genome Sequencing Center for Infectious Disease"/>
            <person name="Nutman T.B."/>
            <person name="Fink D.L."/>
            <person name="Russ C."/>
            <person name="Young S."/>
            <person name="Zeng Q."/>
            <person name="Gargeya S."/>
            <person name="Alvarado L."/>
            <person name="Berlin A."/>
            <person name="Chapman S.B."/>
            <person name="Chen Z."/>
            <person name="Freedman E."/>
            <person name="Gellesch M."/>
            <person name="Goldberg J."/>
            <person name="Griggs A."/>
            <person name="Gujja S."/>
            <person name="Heilman E.R."/>
            <person name="Heiman D."/>
            <person name="Howarth C."/>
            <person name="Mehta T."/>
            <person name="Neiman D."/>
            <person name="Pearson M."/>
            <person name="Roberts A."/>
            <person name="Saif S."/>
            <person name="Shea T."/>
            <person name="Shenoy N."/>
            <person name="Sisk P."/>
            <person name="Stolte C."/>
            <person name="Sykes S."/>
            <person name="White J."/>
            <person name="Yandava C."/>
            <person name="Haas B."/>
            <person name="Henn M.R."/>
            <person name="Nusbaum C."/>
            <person name="Birren B."/>
        </authorList>
    </citation>
    <scope>NUCLEOTIDE SEQUENCE [LARGE SCALE GENOMIC DNA]</scope>
</reference>
<dbReference type="KEGG" id="loa:LOAG_06792"/>
<dbReference type="RefSeq" id="XP_003142376.1">
    <property type="nucleotide sequence ID" value="XM_003142328.1"/>
</dbReference>
<dbReference type="OrthoDB" id="10465738at2759"/>
<accession>A0A1S0TWZ2</accession>
<proteinExistence type="predicted"/>
<protein>
    <submittedName>
        <fullName evidence="1">Uncharacterized protein</fullName>
    </submittedName>
</protein>
<dbReference type="InParanoid" id="A0A1S0TWZ2"/>
<sequence length="128" mass="15206">MSSEWYGWFDDEKLSHRVVKCIADLFYEPFVYDELCFYCIEGASCPYHEIPQERIQVQQKDNISMDYVLDEIFGLQSDCCKCTNCEVEVVTNYRENRTVKVPQNCTAIKQSINIQWHVIFIVFFCFLI</sequence>
<name>A0A1S0TWZ2_LOALO</name>
<gene>
    <name evidence="1" type="ORF">LOAG_06792</name>
</gene>